<dbReference type="Pfam" id="PF00035">
    <property type="entry name" value="dsrm"/>
    <property type="match status" value="1"/>
</dbReference>
<feature type="domain" description="RNase III" evidence="11">
    <location>
        <begin position="31"/>
        <end position="155"/>
    </location>
</feature>
<dbReference type="HAMAP" id="MF_00104">
    <property type="entry name" value="RNase_III"/>
    <property type="match status" value="1"/>
</dbReference>
<comment type="catalytic activity">
    <reaction evidence="1 8">
        <text>Endonucleolytic cleavage to 5'-phosphomonoester.</text>
        <dbReference type="EC" id="3.1.26.3"/>
    </reaction>
</comment>
<dbReference type="PROSITE" id="PS50142">
    <property type="entry name" value="RNASE_3_2"/>
    <property type="match status" value="1"/>
</dbReference>
<keyword evidence="8" id="KW-0819">tRNA processing</keyword>
<sequence>MGAADATEPPAPADGKAATARAKRRRERPDLAALQERIGHSFRDAGLLQRALTHVSAGSGLESYQRLEFLGDRVLGLAVADGLFAALPGADEGDLSRRLSGLVRRESCAAVAGAWDVGPHLKLGSGEVHGGGRRNAAILADVCEAILGAVFLDAGYEAAKAVIDRAFAAGNETEGTRTRDPKSALQEWAQGLGLPTPTYAVVERAGPDHAPIFHIEARVSGVAPGLGIGGSKRLAEQEAARLILVREGVWRQEEGAAGAG</sequence>
<dbReference type="NCBIfam" id="TIGR02191">
    <property type="entry name" value="RNaseIII"/>
    <property type="match status" value="1"/>
</dbReference>
<dbReference type="SMART" id="SM00358">
    <property type="entry name" value="DSRM"/>
    <property type="match status" value="1"/>
</dbReference>
<dbReference type="PROSITE" id="PS00517">
    <property type="entry name" value="RNASE_3_1"/>
    <property type="match status" value="1"/>
</dbReference>
<reference evidence="12" key="2">
    <citation type="submission" date="2021-08" db="EMBL/GenBank/DDBJ databases">
        <authorList>
            <person name="Tani A."/>
            <person name="Ola A."/>
            <person name="Ogura Y."/>
            <person name="Katsura K."/>
            <person name="Hayashi T."/>
        </authorList>
    </citation>
    <scope>NUCLEOTIDE SEQUENCE</scope>
    <source>
        <strain evidence="12">DSM 17168</strain>
    </source>
</reference>
<dbReference type="InterPro" id="IPR000999">
    <property type="entry name" value="RNase_III_dom"/>
</dbReference>
<dbReference type="SUPFAM" id="SSF69065">
    <property type="entry name" value="RNase III domain-like"/>
    <property type="match status" value="1"/>
</dbReference>
<keyword evidence="3 8" id="KW-0507">mRNA processing</keyword>
<feature type="binding site" evidence="8">
    <location>
        <position position="144"/>
    </location>
    <ligand>
        <name>Mg(2+)</name>
        <dbReference type="ChEBI" id="CHEBI:18420"/>
    </ligand>
</feature>
<feature type="active site" evidence="8">
    <location>
        <position position="144"/>
    </location>
</feature>
<dbReference type="Pfam" id="PF14622">
    <property type="entry name" value="Ribonucleas_3_3"/>
    <property type="match status" value="1"/>
</dbReference>
<dbReference type="SUPFAM" id="SSF54768">
    <property type="entry name" value="dsRNA-binding domain-like"/>
    <property type="match status" value="1"/>
</dbReference>
<feature type="binding site" evidence="8">
    <location>
        <position position="141"/>
    </location>
    <ligand>
        <name>Mg(2+)</name>
        <dbReference type="ChEBI" id="CHEBI:18420"/>
    </ligand>
</feature>
<feature type="active site" evidence="8">
    <location>
        <position position="72"/>
    </location>
</feature>
<accession>A0ABQ4SB37</accession>
<dbReference type="CDD" id="cd10845">
    <property type="entry name" value="DSRM_RNAse_III_family"/>
    <property type="match status" value="1"/>
</dbReference>
<dbReference type="PANTHER" id="PTHR11207:SF0">
    <property type="entry name" value="RIBONUCLEASE 3"/>
    <property type="match status" value="1"/>
</dbReference>
<dbReference type="SMART" id="SM00535">
    <property type="entry name" value="RIBOc"/>
    <property type="match status" value="1"/>
</dbReference>
<dbReference type="InterPro" id="IPR011907">
    <property type="entry name" value="RNase_III"/>
</dbReference>
<evidence type="ECO:0000259" key="10">
    <source>
        <dbReference type="PROSITE" id="PS50137"/>
    </source>
</evidence>
<comment type="function">
    <text evidence="8">Digests double-stranded RNA. Involved in the processing of primary rRNA transcript to yield the immediate precursors to the large and small rRNAs (23S and 16S). Processes some mRNAs, and tRNAs when they are encoded in the rRNA operon. Processes pre-crRNA and tracrRNA of type II CRISPR loci if present in the organism.</text>
</comment>
<protein>
    <recommendedName>
        <fullName evidence="8">Ribonuclease 3</fullName>
        <ecNumber evidence="8">3.1.26.3</ecNumber>
    </recommendedName>
    <alternativeName>
        <fullName evidence="8">Ribonuclease III</fullName>
        <shortName evidence="8">RNase III</shortName>
    </alternativeName>
</protein>
<feature type="binding site" evidence="8">
    <location>
        <position position="68"/>
    </location>
    <ligand>
        <name>Mg(2+)</name>
        <dbReference type="ChEBI" id="CHEBI:18420"/>
    </ligand>
</feature>
<feature type="domain" description="DRBM" evidence="10">
    <location>
        <begin position="180"/>
        <end position="244"/>
    </location>
</feature>
<feature type="compositionally biased region" description="Low complexity" evidence="9">
    <location>
        <begin position="1"/>
        <end position="20"/>
    </location>
</feature>
<evidence type="ECO:0000256" key="8">
    <source>
        <dbReference type="HAMAP-Rule" id="MF_00104"/>
    </source>
</evidence>
<reference evidence="12" key="1">
    <citation type="journal article" date="2021" name="Front. Microbiol.">
        <title>Comprehensive Comparative Genomics and Phenotyping of Methylobacterium Species.</title>
        <authorList>
            <person name="Alessa O."/>
            <person name="Ogura Y."/>
            <person name="Fujitani Y."/>
            <person name="Takami H."/>
            <person name="Hayashi T."/>
            <person name="Sahin N."/>
            <person name="Tani A."/>
        </authorList>
    </citation>
    <scope>NUCLEOTIDE SEQUENCE</scope>
    <source>
        <strain evidence="12">DSM 17168</strain>
    </source>
</reference>
<keyword evidence="5 8" id="KW-0255">Endonuclease</keyword>
<dbReference type="Gene3D" id="1.10.1520.10">
    <property type="entry name" value="Ribonuclease III domain"/>
    <property type="match status" value="1"/>
</dbReference>
<evidence type="ECO:0000256" key="9">
    <source>
        <dbReference type="SAM" id="MobiDB-lite"/>
    </source>
</evidence>
<comment type="cofactor">
    <cofactor evidence="8">
        <name>Mg(2+)</name>
        <dbReference type="ChEBI" id="CHEBI:18420"/>
    </cofactor>
</comment>
<dbReference type="Proteomes" id="UP001055153">
    <property type="component" value="Unassembled WGS sequence"/>
</dbReference>
<dbReference type="RefSeq" id="WP_238233827.1">
    <property type="nucleotide sequence ID" value="NZ_BPQQ01000008.1"/>
</dbReference>
<organism evidence="12 13">
    <name type="scientific">Methylobacterium isbiliense</name>
    <dbReference type="NCBI Taxonomy" id="315478"/>
    <lineage>
        <taxon>Bacteria</taxon>
        <taxon>Pseudomonadati</taxon>
        <taxon>Pseudomonadota</taxon>
        <taxon>Alphaproteobacteria</taxon>
        <taxon>Hyphomicrobiales</taxon>
        <taxon>Methylobacteriaceae</taxon>
        <taxon>Methylobacterium</taxon>
    </lineage>
</organism>
<evidence type="ECO:0000256" key="7">
    <source>
        <dbReference type="ARBA" id="ARBA00022884"/>
    </source>
</evidence>
<evidence type="ECO:0000256" key="1">
    <source>
        <dbReference type="ARBA" id="ARBA00000109"/>
    </source>
</evidence>
<dbReference type="CDD" id="cd00593">
    <property type="entry name" value="RIBOc"/>
    <property type="match status" value="1"/>
</dbReference>
<evidence type="ECO:0000256" key="4">
    <source>
        <dbReference type="ARBA" id="ARBA00022722"/>
    </source>
</evidence>
<dbReference type="InterPro" id="IPR036389">
    <property type="entry name" value="RNase_III_sf"/>
</dbReference>
<keyword evidence="7 8" id="KW-0694">RNA-binding</keyword>
<comment type="subunit">
    <text evidence="8">Homodimer.</text>
</comment>
<evidence type="ECO:0000256" key="2">
    <source>
        <dbReference type="ARBA" id="ARBA00010183"/>
    </source>
</evidence>
<keyword evidence="8" id="KW-0963">Cytoplasm</keyword>
<proteinExistence type="inferred from homology"/>
<keyword evidence="8" id="KW-0460">Magnesium</keyword>
<evidence type="ECO:0000256" key="3">
    <source>
        <dbReference type="ARBA" id="ARBA00022664"/>
    </source>
</evidence>
<dbReference type="Gene3D" id="3.30.160.20">
    <property type="match status" value="1"/>
</dbReference>
<evidence type="ECO:0000259" key="11">
    <source>
        <dbReference type="PROSITE" id="PS50142"/>
    </source>
</evidence>
<dbReference type="InterPro" id="IPR014720">
    <property type="entry name" value="dsRBD_dom"/>
</dbReference>
<comment type="caution">
    <text evidence="12">The sequence shown here is derived from an EMBL/GenBank/DDBJ whole genome shotgun (WGS) entry which is preliminary data.</text>
</comment>
<keyword evidence="6 8" id="KW-0378">Hydrolase</keyword>
<keyword evidence="4 8" id="KW-0540">Nuclease</keyword>
<dbReference type="EC" id="3.1.26.3" evidence="8"/>
<comment type="similarity">
    <text evidence="2">Belongs to the ribonuclease III family.</text>
</comment>
<gene>
    <name evidence="8 12" type="primary">rnc</name>
    <name evidence="12" type="ORF">GMJLKIPL_0793</name>
</gene>
<feature type="region of interest" description="Disordered" evidence="9">
    <location>
        <begin position="1"/>
        <end position="30"/>
    </location>
</feature>
<evidence type="ECO:0000313" key="12">
    <source>
        <dbReference type="EMBL" id="GJD98880.1"/>
    </source>
</evidence>
<name>A0ABQ4SB37_9HYPH</name>
<keyword evidence="8" id="KW-0699">rRNA-binding</keyword>
<dbReference type="PROSITE" id="PS50137">
    <property type="entry name" value="DS_RBD"/>
    <property type="match status" value="1"/>
</dbReference>
<dbReference type="EMBL" id="BPQQ01000008">
    <property type="protein sequence ID" value="GJD98880.1"/>
    <property type="molecule type" value="Genomic_DNA"/>
</dbReference>
<evidence type="ECO:0000313" key="13">
    <source>
        <dbReference type="Proteomes" id="UP001055153"/>
    </source>
</evidence>
<keyword evidence="8" id="KW-0698">rRNA processing</keyword>
<comment type="subcellular location">
    <subcellularLocation>
        <location evidence="8">Cytoplasm</location>
    </subcellularLocation>
</comment>
<keyword evidence="8" id="KW-0479">Metal-binding</keyword>
<keyword evidence="13" id="KW-1185">Reference proteome</keyword>
<dbReference type="PANTHER" id="PTHR11207">
    <property type="entry name" value="RIBONUCLEASE III"/>
    <property type="match status" value="1"/>
</dbReference>
<evidence type="ECO:0000256" key="6">
    <source>
        <dbReference type="ARBA" id="ARBA00022801"/>
    </source>
</evidence>
<evidence type="ECO:0000256" key="5">
    <source>
        <dbReference type="ARBA" id="ARBA00022759"/>
    </source>
</evidence>